<gene>
    <name evidence="1" type="ORF">K444DRAFT_608421</name>
</gene>
<keyword evidence="2" id="KW-1185">Reference proteome</keyword>
<dbReference type="AlphaFoldDB" id="A0A2J6TP08"/>
<evidence type="ECO:0000313" key="2">
    <source>
        <dbReference type="Proteomes" id="UP000235371"/>
    </source>
</evidence>
<reference evidence="1 2" key="1">
    <citation type="submission" date="2016-04" db="EMBL/GenBank/DDBJ databases">
        <title>A degradative enzymes factory behind the ericoid mycorrhizal symbiosis.</title>
        <authorList>
            <consortium name="DOE Joint Genome Institute"/>
            <person name="Martino E."/>
            <person name="Morin E."/>
            <person name="Grelet G."/>
            <person name="Kuo A."/>
            <person name="Kohler A."/>
            <person name="Daghino S."/>
            <person name="Barry K."/>
            <person name="Choi C."/>
            <person name="Cichocki N."/>
            <person name="Clum A."/>
            <person name="Copeland A."/>
            <person name="Hainaut M."/>
            <person name="Haridas S."/>
            <person name="Labutti K."/>
            <person name="Lindquist E."/>
            <person name="Lipzen A."/>
            <person name="Khouja H.-R."/>
            <person name="Murat C."/>
            <person name="Ohm R."/>
            <person name="Olson A."/>
            <person name="Spatafora J."/>
            <person name="Veneault-Fourrey C."/>
            <person name="Henrissat B."/>
            <person name="Grigoriev I."/>
            <person name="Martin F."/>
            <person name="Perotto S."/>
        </authorList>
    </citation>
    <scope>NUCLEOTIDE SEQUENCE [LARGE SCALE GENOMIC DNA]</scope>
    <source>
        <strain evidence="1 2">E</strain>
    </source>
</reference>
<evidence type="ECO:0000313" key="1">
    <source>
        <dbReference type="EMBL" id="PMD64749.1"/>
    </source>
</evidence>
<proteinExistence type="predicted"/>
<accession>A0A2J6TP08</accession>
<dbReference type="GeneID" id="36587461"/>
<dbReference type="RefSeq" id="XP_024741653.1">
    <property type="nucleotide sequence ID" value="XM_024879384.1"/>
</dbReference>
<dbReference type="Proteomes" id="UP000235371">
    <property type="component" value="Unassembled WGS sequence"/>
</dbReference>
<name>A0A2J6TP08_9HELO</name>
<dbReference type="InParanoid" id="A0A2J6TP08"/>
<dbReference type="OrthoDB" id="5030973at2759"/>
<sequence>MCEPESDAKMWADESTLDSNGGPTFLYTLEEDVNRKEQLASFRDENSDARRKTALHRENEQQLLEEGQLARSEFSARLERVTFGSFQGQRACLILFSVDFCPRNRSWFRFRKANVEALFQAEQPRADASVDDEGSSAGPLICEFYPRLIRGHVRSIAETYGFSVSGSLPPITTTNISATWSLSKPKESAHLLHGCLIGEGAIRVRWTVNENEASKSGVYERLKFAVIVRHADQAQFSMALRIRATTLGGLSIVGNGGSRIIFRPNQRHDIEENSQQMGLPWLNGGSIWASGQSWMPAAQRVDGQKDLAEENLEDLTQMEAVLLGRHGPGAPPVDKL</sequence>
<protein>
    <submittedName>
        <fullName evidence="1">Uncharacterized protein</fullName>
    </submittedName>
</protein>
<dbReference type="EMBL" id="KZ613747">
    <property type="protein sequence ID" value="PMD64749.1"/>
    <property type="molecule type" value="Genomic_DNA"/>
</dbReference>
<organism evidence="1 2">
    <name type="scientific">Hyaloscypha bicolor E</name>
    <dbReference type="NCBI Taxonomy" id="1095630"/>
    <lineage>
        <taxon>Eukaryota</taxon>
        <taxon>Fungi</taxon>
        <taxon>Dikarya</taxon>
        <taxon>Ascomycota</taxon>
        <taxon>Pezizomycotina</taxon>
        <taxon>Leotiomycetes</taxon>
        <taxon>Helotiales</taxon>
        <taxon>Hyaloscyphaceae</taxon>
        <taxon>Hyaloscypha</taxon>
        <taxon>Hyaloscypha bicolor</taxon>
    </lineage>
</organism>